<accession>A0ABT6SE57</accession>
<dbReference type="InterPro" id="IPR011701">
    <property type="entry name" value="MFS"/>
</dbReference>
<dbReference type="PROSITE" id="PS50850">
    <property type="entry name" value="MFS"/>
    <property type="match status" value="1"/>
</dbReference>
<evidence type="ECO:0000256" key="3">
    <source>
        <dbReference type="ARBA" id="ARBA00022989"/>
    </source>
</evidence>
<dbReference type="SUPFAM" id="SSF103473">
    <property type="entry name" value="MFS general substrate transporter"/>
    <property type="match status" value="1"/>
</dbReference>
<dbReference type="InterPro" id="IPR036259">
    <property type="entry name" value="MFS_trans_sf"/>
</dbReference>
<comment type="caution">
    <text evidence="6">The sequence shown here is derived from an EMBL/GenBank/DDBJ whole genome shotgun (WGS) entry which is preliminary data.</text>
</comment>
<keyword evidence="2" id="KW-0812">Transmembrane</keyword>
<evidence type="ECO:0000313" key="6">
    <source>
        <dbReference type="EMBL" id="MDI3406482.1"/>
    </source>
</evidence>
<evidence type="ECO:0000256" key="2">
    <source>
        <dbReference type="ARBA" id="ARBA00022692"/>
    </source>
</evidence>
<dbReference type="Proteomes" id="UP001223978">
    <property type="component" value="Unassembled WGS sequence"/>
</dbReference>
<proteinExistence type="predicted"/>
<gene>
    <name evidence="6" type="ORF">QIS96_22065</name>
</gene>
<comment type="subcellular location">
    <subcellularLocation>
        <location evidence="1">Cell membrane</location>
        <topology evidence="1">Multi-pass membrane protein</topology>
    </subcellularLocation>
</comment>
<keyword evidence="7" id="KW-1185">Reference proteome</keyword>
<dbReference type="RefSeq" id="WP_282544414.1">
    <property type="nucleotide sequence ID" value="NZ_JASCIQ010000023.1"/>
</dbReference>
<evidence type="ECO:0000259" key="5">
    <source>
        <dbReference type="PROSITE" id="PS50850"/>
    </source>
</evidence>
<evidence type="ECO:0000313" key="7">
    <source>
        <dbReference type="Proteomes" id="UP001223978"/>
    </source>
</evidence>
<evidence type="ECO:0000256" key="4">
    <source>
        <dbReference type="ARBA" id="ARBA00023136"/>
    </source>
</evidence>
<feature type="domain" description="Major facilitator superfamily (MFS) profile" evidence="5">
    <location>
        <begin position="1"/>
        <end position="121"/>
    </location>
</feature>
<dbReference type="Pfam" id="PF07690">
    <property type="entry name" value="MFS_1"/>
    <property type="match status" value="1"/>
</dbReference>
<protein>
    <submittedName>
        <fullName evidence="6">MFS transporter</fullName>
    </submittedName>
</protein>
<keyword evidence="4" id="KW-0472">Membrane</keyword>
<evidence type="ECO:0000256" key="1">
    <source>
        <dbReference type="ARBA" id="ARBA00004651"/>
    </source>
</evidence>
<dbReference type="Gene3D" id="1.20.1250.20">
    <property type="entry name" value="MFS general substrate transporter like domains"/>
    <property type="match status" value="1"/>
</dbReference>
<sequence>MIGLLLLIGIVNCLDRSTLAIANSTISGELGLSATAMGILLSVFSWSYAFAQLPAGPLLDRFGARTVLGIGLLVWSVAQGAGGLVRGMHDHPTEALPPWDFGLRALTTYLSRLGQPVRQNP</sequence>
<dbReference type="EMBL" id="JASCIQ010000023">
    <property type="protein sequence ID" value="MDI3406482.1"/>
    <property type="molecule type" value="Genomic_DNA"/>
</dbReference>
<reference evidence="6 7" key="1">
    <citation type="submission" date="2023-05" db="EMBL/GenBank/DDBJ databases">
        <title>Draft genome sequence of Streptomyces sp. B-S-A6 isolated from a cave soil in Thailand.</title>
        <authorList>
            <person name="Chamroensaksri N."/>
            <person name="Muangham S."/>
        </authorList>
    </citation>
    <scope>NUCLEOTIDE SEQUENCE [LARGE SCALE GENOMIC DNA]</scope>
    <source>
        <strain evidence="6 7">B-S-A6</strain>
    </source>
</reference>
<dbReference type="InterPro" id="IPR020846">
    <property type="entry name" value="MFS_dom"/>
</dbReference>
<keyword evidence="3" id="KW-1133">Transmembrane helix</keyword>
<organism evidence="6 7">
    <name type="scientific">Streptomyces cavernicola</name>
    <dbReference type="NCBI Taxonomy" id="3043613"/>
    <lineage>
        <taxon>Bacteria</taxon>
        <taxon>Bacillati</taxon>
        <taxon>Actinomycetota</taxon>
        <taxon>Actinomycetes</taxon>
        <taxon>Kitasatosporales</taxon>
        <taxon>Streptomycetaceae</taxon>
        <taxon>Streptomyces</taxon>
    </lineage>
</organism>
<name>A0ABT6SE57_9ACTN</name>